<evidence type="ECO:0000256" key="3">
    <source>
        <dbReference type="ARBA" id="ARBA00023015"/>
    </source>
</evidence>
<dbReference type="SMART" id="SM00066">
    <property type="entry name" value="GAL4"/>
    <property type="match status" value="1"/>
</dbReference>
<dbReference type="InterPro" id="IPR001138">
    <property type="entry name" value="Zn2Cys6_DnaBD"/>
</dbReference>
<evidence type="ECO:0000259" key="7">
    <source>
        <dbReference type="PROSITE" id="PS50048"/>
    </source>
</evidence>
<dbReference type="GO" id="GO:0008270">
    <property type="term" value="F:zinc ion binding"/>
    <property type="evidence" value="ECO:0007669"/>
    <property type="project" value="InterPro"/>
</dbReference>
<dbReference type="PROSITE" id="PS50048">
    <property type="entry name" value="ZN2_CY6_FUNGAL_2"/>
    <property type="match status" value="1"/>
</dbReference>
<dbReference type="Pfam" id="PF00172">
    <property type="entry name" value="Zn_clus"/>
    <property type="match status" value="1"/>
</dbReference>
<reference evidence="8 9" key="1">
    <citation type="submission" date="2016-11" db="EMBL/GenBank/DDBJ databases">
        <title>Draft Genome Assembly of Colletotrichum chlorophyti a pathogen of herbaceous plants.</title>
        <authorList>
            <person name="Gan P."/>
            <person name="Narusaka M."/>
            <person name="Tsushima A."/>
            <person name="Narusaka Y."/>
            <person name="Takano Y."/>
            <person name="Shirasu K."/>
        </authorList>
    </citation>
    <scope>NUCLEOTIDE SEQUENCE [LARGE SCALE GENOMIC DNA]</scope>
    <source>
        <strain evidence="8 9">NTL11</strain>
    </source>
</reference>
<dbReference type="STRING" id="708187.A0A1Q8S7X3"/>
<dbReference type="Gene3D" id="4.10.240.10">
    <property type="entry name" value="Zn(2)-C6 fungal-type DNA-binding domain"/>
    <property type="match status" value="1"/>
</dbReference>
<dbReference type="AlphaFoldDB" id="A0A1Q8S7X3"/>
<dbReference type="GO" id="GO:0003677">
    <property type="term" value="F:DNA binding"/>
    <property type="evidence" value="ECO:0007669"/>
    <property type="project" value="UniProtKB-KW"/>
</dbReference>
<evidence type="ECO:0000256" key="6">
    <source>
        <dbReference type="ARBA" id="ARBA00023242"/>
    </source>
</evidence>
<evidence type="ECO:0000313" key="8">
    <source>
        <dbReference type="EMBL" id="OLN97554.1"/>
    </source>
</evidence>
<dbReference type="GO" id="GO:0000981">
    <property type="term" value="F:DNA-binding transcription factor activity, RNA polymerase II-specific"/>
    <property type="evidence" value="ECO:0007669"/>
    <property type="project" value="InterPro"/>
</dbReference>
<name>A0A1Q8S7X3_9PEZI</name>
<evidence type="ECO:0000256" key="4">
    <source>
        <dbReference type="ARBA" id="ARBA00023125"/>
    </source>
</evidence>
<protein>
    <submittedName>
        <fullName evidence="8">Transcriptional regulatory protein moc3-like protein 1</fullName>
    </submittedName>
</protein>
<evidence type="ECO:0000313" key="9">
    <source>
        <dbReference type="Proteomes" id="UP000186583"/>
    </source>
</evidence>
<keyword evidence="4" id="KW-0238">DNA-binding</keyword>
<comment type="caution">
    <text evidence="8">The sequence shown here is derived from an EMBL/GenBank/DDBJ whole genome shotgun (WGS) entry which is preliminary data.</text>
</comment>
<keyword evidence="6" id="KW-0539">Nucleus</keyword>
<keyword evidence="1" id="KW-0479">Metal-binding</keyword>
<dbReference type="PROSITE" id="PS00463">
    <property type="entry name" value="ZN2_CY6_FUNGAL_1"/>
    <property type="match status" value="1"/>
</dbReference>
<keyword evidence="9" id="KW-1185">Reference proteome</keyword>
<dbReference type="EMBL" id="MPGH01000008">
    <property type="protein sequence ID" value="OLN97554.1"/>
    <property type="molecule type" value="Genomic_DNA"/>
</dbReference>
<dbReference type="SUPFAM" id="SSF57701">
    <property type="entry name" value="Zn2/Cys6 DNA-binding domain"/>
    <property type="match status" value="1"/>
</dbReference>
<feature type="domain" description="Zn(2)-C6 fungal-type" evidence="7">
    <location>
        <begin position="13"/>
        <end position="41"/>
    </location>
</feature>
<proteinExistence type="predicted"/>
<dbReference type="OrthoDB" id="2593732at2759"/>
<keyword evidence="3" id="KW-0805">Transcription regulation</keyword>
<evidence type="ECO:0000256" key="1">
    <source>
        <dbReference type="ARBA" id="ARBA00022723"/>
    </source>
</evidence>
<accession>A0A1Q8S7X3</accession>
<organism evidence="8 9">
    <name type="scientific">Colletotrichum chlorophyti</name>
    <dbReference type="NCBI Taxonomy" id="708187"/>
    <lineage>
        <taxon>Eukaryota</taxon>
        <taxon>Fungi</taxon>
        <taxon>Dikarya</taxon>
        <taxon>Ascomycota</taxon>
        <taxon>Pezizomycotina</taxon>
        <taxon>Sordariomycetes</taxon>
        <taxon>Hypocreomycetidae</taxon>
        <taxon>Glomerellales</taxon>
        <taxon>Glomerellaceae</taxon>
        <taxon>Colletotrichum</taxon>
    </lineage>
</organism>
<dbReference type="CDD" id="cd00067">
    <property type="entry name" value="GAL4"/>
    <property type="match status" value="1"/>
</dbReference>
<evidence type="ECO:0000256" key="5">
    <source>
        <dbReference type="ARBA" id="ARBA00023163"/>
    </source>
</evidence>
<gene>
    <name evidence="8" type="ORF">CCHL11_00994</name>
</gene>
<dbReference type="PANTHER" id="PTHR36206:SF16">
    <property type="entry name" value="TRANSCRIPTION FACTOR DOMAIN-CONTAINING PROTEIN-RELATED"/>
    <property type="match status" value="1"/>
</dbReference>
<dbReference type="PANTHER" id="PTHR36206">
    <property type="entry name" value="ASPERCRYPTIN BIOSYNTHESIS CLUSTER-SPECIFIC TRANSCRIPTION REGULATOR ATNN-RELATED"/>
    <property type="match status" value="1"/>
</dbReference>
<evidence type="ECO:0000256" key="2">
    <source>
        <dbReference type="ARBA" id="ARBA00022833"/>
    </source>
</evidence>
<keyword evidence="2" id="KW-0862">Zinc</keyword>
<dbReference type="InterPro" id="IPR052360">
    <property type="entry name" value="Transcr_Regulatory_Proteins"/>
</dbReference>
<sequence length="508" mass="56875">MPPRKGSSKVKTGCRTCKARKVKCDEAKPKCMRCTTSGRQCAGYEATMNQGLSWYRPQQLTAHDQREGRAFQFFSHMVGPVLSGPMDTYFWTHLVVQFSHFEPAVRHAVLAISSLYEDFHQGGRVTRQKPCNHFALKHYSAAIQRVQSAQDEQLVMLACILFICIEYLQGDVEAALRHCRHGILILNRLGCSSWVRQYLMPILRRLSFVSFYLGVKPPADASVPGLIGFEAPIPPKFTSIDEAQSAIDDLTVNAIKLVATGEMNAAEGQSLEDKLQAFHTKICEFEASIPPTELPNRIATCLMKMKFEMARIQVDTMHGTAETRFDEHTEGFKRIVGHARRASELKRMCQTERPRASFTFESGFLGLLAFVSIKCRDLPTRMEALSLMVPLASPKEGFHDVGTLYRVGRRGVEIEHGISLDDGTLENDPAAMAEYSFPSEESRLFAGPIEHELDVIKSEDGTTTYRRTVRFLKRLPGGGVHTQQEYITDQKVGPAVLNVPGMRCAKPV</sequence>
<keyword evidence="5" id="KW-0804">Transcription</keyword>
<dbReference type="InterPro" id="IPR036864">
    <property type="entry name" value="Zn2-C6_fun-type_DNA-bd_sf"/>
</dbReference>
<dbReference type="Proteomes" id="UP000186583">
    <property type="component" value="Unassembled WGS sequence"/>
</dbReference>